<feature type="region of interest" description="Disordered" evidence="4">
    <location>
        <begin position="853"/>
        <end position="916"/>
    </location>
</feature>
<dbReference type="PANTHER" id="PTHR12687:SF4">
    <property type="entry name" value="NUCLEOLAR COMPLEX PROTEIN 2 HOMOLOG"/>
    <property type="match status" value="1"/>
</dbReference>
<feature type="compositionally biased region" description="Low complexity" evidence="4">
    <location>
        <begin position="890"/>
        <end position="910"/>
    </location>
</feature>
<reference evidence="6" key="1">
    <citation type="journal article" date="2019" name="Nat. Commun.">
        <title>Expansion of phycobilisome linker gene families in mesophilic red algae.</title>
        <authorList>
            <person name="Lee J."/>
            <person name="Kim D."/>
            <person name="Bhattacharya D."/>
            <person name="Yoon H.S."/>
        </authorList>
    </citation>
    <scope>NUCLEOTIDE SEQUENCE [LARGE SCALE GENOMIC DNA]</scope>
    <source>
        <strain evidence="6">CCMP 1328</strain>
    </source>
</reference>
<keyword evidence="6" id="KW-1185">Reference proteome</keyword>
<feature type="region of interest" description="Disordered" evidence="4">
    <location>
        <begin position="235"/>
        <end position="296"/>
    </location>
</feature>
<dbReference type="AlphaFoldDB" id="A0A5J4YQY3"/>
<dbReference type="GO" id="GO:0030690">
    <property type="term" value="C:Noc1p-Noc2p complex"/>
    <property type="evidence" value="ECO:0007669"/>
    <property type="project" value="TreeGrafter"/>
</dbReference>
<keyword evidence="3" id="KW-0539">Nucleus</keyword>
<evidence type="ECO:0000256" key="1">
    <source>
        <dbReference type="ARBA" id="ARBA00004123"/>
    </source>
</evidence>
<comment type="subcellular location">
    <subcellularLocation>
        <location evidence="1">Nucleus</location>
    </subcellularLocation>
</comment>
<evidence type="ECO:0000313" key="5">
    <source>
        <dbReference type="EMBL" id="KAA8493738.1"/>
    </source>
</evidence>
<feature type="compositionally biased region" description="Basic residues" evidence="4">
    <location>
        <begin position="240"/>
        <end position="257"/>
    </location>
</feature>
<feature type="compositionally biased region" description="Basic and acidic residues" evidence="4">
    <location>
        <begin position="857"/>
        <end position="866"/>
    </location>
</feature>
<dbReference type="GO" id="GO:0042273">
    <property type="term" value="P:ribosomal large subunit biogenesis"/>
    <property type="evidence" value="ECO:0007669"/>
    <property type="project" value="TreeGrafter"/>
</dbReference>
<dbReference type="Proteomes" id="UP000324585">
    <property type="component" value="Unassembled WGS sequence"/>
</dbReference>
<organism evidence="5 6">
    <name type="scientific">Porphyridium purpureum</name>
    <name type="common">Red alga</name>
    <name type="synonym">Porphyridium cruentum</name>
    <dbReference type="NCBI Taxonomy" id="35688"/>
    <lineage>
        <taxon>Eukaryota</taxon>
        <taxon>Rhodophyta</taxon>
        <taxon>Bangiophyceae</taxon>
        <taxon>Porphyridiales</taxon>
        <taxon>Porphyridiaceae</taxon>
        <taxon>Porphyridium</taxon>
    </lineage>
</organism>
<dbReference type="EMBL" id="VRMN01000006">
    <property type="protein sequence ID" value="KAA8493738.1"/>
    <property type="molecule type" value="Genomic_DNA"/>
</dbReference>
<dbReference type="GO" id="GO:0005654">
    <property type="term" value="C:nucleoplasm"/>
    <property type="evidence" value="ECO:0007669"/>
    <property type="project" value="TreeGrafter"/>
</dbReference>
<proteinExistence type="inferred from homology"/>
<comment type="similarity">
    <text evidence="2">Belongs to the NOC2 family.</text>
</comment>
<dbReference type="OMA" id="GCLRYYL"/>
<evidence type="ECO:0000256" key="3">
    <source>
        <dbReference type="ARBA" id="ARBA00023242"/>
    </source>
</evidence>
<evidence type="ECO:0000313" key="6">
    <source>
        <dbReference type="Proteomes" id="UP000324585"/>
    </source>
</evidence>
<evidence type="ECO:0000256" key="4">
    <source>
        <dbReference type="SAM" id="MobiDB-lite"/>
    </source>
</evidence>
<protein>
    <submittedName>
        <fullName evidence="5">Nucleolar complex protein 2-like</fullName>
    </submittedName>
</protein>
<dbReference type="PANTHER" id="PTHR12687">
    <property type="entry name" value="NUCLEOLAR COMPLEX 2 AND RAD4-RELATED"/>
    <property type="match status" value="1"/>
</dbReference>
<dbReference type="OrthoDB" id="10266662at2759"/>
<dbReference type="InterPro" id="IPR005343">
    <property type="entry name" value="Noc2"/>
</dbReference>
<dbReference type="Pfam" id="PF03715">
    <property type="entry name" value="Noc2"/>
    <property type="match status" value="1"/>
</dbReference>
<name>A0A5J4YQY3_PORPP</name>
<dbReference type="GO" id="GO:0005730">
    <property type="term" value="C:nucleolus"/>
    <property type="evidence" value="ECO:0007669"/>
    <property type="project" value="TreeGrafter"/>
</dbReference>
<feature type="region of interest" description="Disordered" evidence="4">
    <location>
        <begin position="143"/>
        <end position="185"/>
    </location>
</feature>
<accession>A0A5J4YQY3</accession>
<feature type="compositionally biased region" description="Acidic residues" evidence="4">
    <location>
        <begin position="276"/>
        <end position="290"/>
    </location>
</feature>
<evidence type="ECO:0000256" key="2">
    <source>
        <dbReference type="ARBA" id="ARBA00005907"/>
    </source>
</evidence>
<comment type="caution">
    <text evidence="5">The sequence shown here is derived from an EMBL/GenBank/DDBJ whole genome shotgun (WGS) entry which is preliminary data.</text>
</comment>
<sequence length="916" mass="100456">MVVNTDRARARLMLKARRRHQQQQQQQRQKRPGDGNVAPGVDAGTGSEARELQQMRASGSDAAPGRRSRSELGNSRKRNGKNDGMIGKMVDEGGNGGGGSGSDDDDLDERDHEAQLQQLHEADPEFYEFLKENDKELLDFHLSSSDGELDGTQGDGDSDSDGPQEGKAARKQSRLADAKAKSEQLPVPLLTMADLQKLEMEISSGRTRPDVFNKACKRMLHVFRAGVDIAERGVSVAGGGKRKSKTKTKTKAKKRGRRQDDGSESDDQDAGTSTDDGSEEEENSAEEDMELGLQGGRAGARGSVLIRFASEKVYRRAVTFSWFKMLDCFETALLTRRGASAQKAGSGVDPTENVQWNKFEPVIKFFGLDLVRFLEVVSDARLTRRILQSYARLTPFFKAIPKLAFRCIRSACRVWATLAVSDATAMRAFLFLLSAAAAHDALYAERVAKSMFRSFVASRELGRAAASSRNIARLLFSCKCITQVFGVDLEVSYALVFTYVRELAVQIKSAISSASLATKNSTEKTKNNRTEDKMQRMFSWNVVNILRVIGSILCEFPLQNQLRPLIYPYVQVSLELVRAASGPRNVGVQFHVIGFLVDLEANTGVYIPLSASCVALLDRNASLRKRALSAADQQQRTSKKRKQGMSALRDTYDWRFVLRASADDQQSAVFARSVVHRFAYLLGAHLNTMARSPAFPELAHPALRALRPLAKDCKHAELKEFVRDLIRAVEEQSELVTRARAALKQGPNSIFGALTNAAPPQQSASQKENLRVFLSNAEFAVVSKAKKLPMECWYEAEMRATAQRSAILDASVKTDADLVGRLGGAHSSYAEEDDVHDDDTAAEADTDALMRAAPRASRKDVGDLHAKGPAGAIAAVPSMDSEDESDHVAQLELSDQAESSSESEALASSSSDDEEN</sequence>
<dbReference type="GO" id="GO:0030691">
    <property type="term" value="C:Noc2p-Noc3p complex"/>
    <property type="evidence" value="ECO:0007669"/>
    <property type="project" value="TreeGrafter"/>
</dbReference>
<feature type="region of interest" description="Disordered" evidence="4">
    <location>
        <begin position="15"/>
        <end position="109"/>
    </location>
</feature>
<gene>
    <name evidence="5" type="ORF">FVE85_4875</name>
</gene>